<evidence type="ECO:0000313" key="2">
    <source>
        <dbReference type="Proteomes" id="UP000002313"/>
    </source>
</evidence>
<keyword evidence="2" id="KW-1185">Reference proteome</keyword>
<dbReference type="RefSeq" id="XP_003072858.1">
    <property type="nucleotide sequence ID" value="XM_003072812.1"/>
</dbReference>
<dbReference type="GeneID" id="9699156"/>
<gene>
    <name evidence="1" type="ORF">Eint_050490</name>
</gene>
<sequence>MNNDVLYEVIKYLDFPVRDRKVQEAQFSRINSRRMMRFNRNLVEKKLSDRPHINDLKTSNIYKESGVNFAKIHRVLSDVFGRRGSPPFQNISSTLAGLVKVMDFKLKKIMLASRIGGKR</sequence>
<dbReference type="Proteomes" id="UP000002313">
    <property type="component" value="Chromosome V"/>
</dbReference>
<dbReference type="KEGG" id="ein:Eint_050490"/>
<evidence type="ECO:0000313" key="1">
    <source>
        <dbReference type="EMBL" id="ADM11498.1"/>
    </source>
</evidence>
<dbReference type="OrthoDB" id="2195211at2759"/>
<protein>
    <submittedName>
        <fullName evidence="1">Uncharacterized protein</fullName>
    </submittedName>
</protein>
<name>E0S770_ENCIT</name>
<accession>E0S770</accession>
<dbReference type="HOGENOM" id="CLU_2061462_0_0_1"/>
<organism evidence="1 2">
    <name type="scientific">Encephalitozoon intestinalis (strain ATCC 50506)</name>
    <name type="common">Microsporidian parasite</name>
    <name type="synonym">Septata intestinalis</name>
    <dbReference type="NCBI Taxonomy" id="876142"/>
    <lineage>
        <taxon>Eukaryota</taxon>
        <taxon>Fungi</taxon>
        <taxon>Fungi incertae sedis</taxon>
        <taxon>Microsporidia</taxon>
        <taxon>Unikaryonidae</taxon>
        <taxon>Encephalitozoon</taxon>
    </lineage>
</organism>
<proteinExistence type="predicted"/>
<dbReference type="VEuPathDB" id="MicrosporidiaDB:Eint_050490"/>
<dbReference type="EMBL" id="CP001946">
    <property type="protein sequence ID" value="ADM11498.1"/>
    <property type="molecule type" value="Genomic_DNA"/>
</dbReference>
<reference evidence="1 2" key="1">
    <citation type="journal article" date="2010" name="Nat. Commun.">
        <title>The complete sequence of the smallest known nuclear genome from the microsporidian Encephalitozoon intestinalis.</title>
        <authorList>
            <person name="Corradi N."/>
            <person name="Pombert J.-F."/>
            <person name="Farinelli L."/>
            <person name="Didier E.S."/>
            <person name="Keeling P.J."/>
        </authorList>
    </citation>
    <scope>NUCLEOTIDE SEQUENCE [LARGE SCALE GENOMIC DNA]</scope>
    <source>
        <strain evidence="1 2">ATCC 50506</strain>
    </source>
</reference>
<dbReference type="AlphaFoldDB" id="E0S770"/>
<reference evidence="1 2" key="2">
    <citation type="journal article" date="2012" name="Proc. Natl. Acad. Sci. U.S.A.">
        <title>Gain and loss of multiple functionally related, horizontally transferred genes in the reduced genomes of two microsporidian parasites.</title>
        <authorList>
            <person name="Pombert J.-F."/>
            <person name="Selman M."/>
            <person name="Burki F."/>
            <person name="Bardell F.T."/>
            <person name="Farinelli L."/>
            <person name="Solter L.F."/>
            <person name="Whitman D.W."/>
            <person name="Weiss L.M."/>
            <person name="Corradi N."/>
            <person name="Keeling P.J."/>
        </authorList>
    </citation>
    <scope>NUCLEOTIDE SEQUENCE [LARGE SCALE GENOMIC DNA]</scope>
    <source>
        <strain evidence="1 2">ATCC 50506</strain>
    </source>
</reference>